<gene>
    <name evidence="1" type="ORF">C7380_11640</name>
</gene>
<proteinExistence type="predicted"/>
<dbReference type="RefSeq" id="WP_109605654.1">
    <property type="nucleotide sequence ID" value="NZ_QGGI01000016.1"/>
</dbReference>
<organism evidence="1 2">
    <name type="scientific">Oceanotoga teriensis</name>
    <dbReference type="NCBI Taxonomy" id="515440"/>
    <lineage>
        <taxon>Bacteria</taxon>
        <taxon>Thermotogati</taxon>
        <taxon>Thermotogota</taxon>
        <taxon>Thermotogae</taxon>
        <taxon>Petrotogales</taxon>
        <taxon>Petrotogaceae</taxon>
        <taxon>Oceanotoga</taxon>
    </lineage>
</organism>
<comment type="caution">
    <text evidence="1">The sequence shown here is derived from an EMBL/GenBank/DDBJ whole genome shotgun (WGS) entry which is preliminary data.</text>
</comment>
<evidence type="ECO:0000313" key="2">
    <source>
        <dbReference type="Proteomes" id="UP000245921"/>
    </source>
</evidence>
<dbReference type="Proteomes" id="UP000245921">
    <property type="component" value="Unassembled WGS sequence"/>
</dbReference>
<keyword evidence="2" id="KW-1185">Reference proteome</keyword>
<accession>A0AA45HI59</accession>
<dbReference type="EMBL" id="QGGI01000016">
    <property type="protein sequence ID" value="PWJ89027.1"/>
    <property type="molecule type" value="Genomic_DNA"/>
</dbReference>
<protein>
    <submittedName>
        <fullName evidence="1">Uncharacterized protein</fullName>
    </submittedName>
</protein>
<name>A0AA45HI59_9BACT</name>
<reference evidence="1 2" key="1">
    <citation type="submission" date="2018-05" db="EMBL/GenBank/DDBJ databases">
        <title>Genomic Encyclopedia of Type Strains, Phase IV (KMG-IV): sequencing the most valuable type-strain genomes for metagenomic binning, comparative biology and taxonomic classification.</title>
        <authorList>
            <person name="Goeker M."/>
        </authorList>
    </citation>
    <scope>NUCLEOTIDE SEQUENCE [LARGE SCALE GENOMIC DNA]</scope>
    <source>
        <strain evidence="1 2">DSM 24906</strain>
    </source>
</reference>
<sequence length="528" mass="61429">MKKILLITFIFVYSIFYSANGKIDFDIAKNFESENSDIYQLIKTDIINEFYSDNSFFKYNISFSLLNGISDEQLQDNAYIISRPDFTFEIPSMNLLSTYLISNISFREVFYDFYSQAFNLRIGRFDLNTGTGLYYSPSTNLQANDYKGVFTNDKKIPMDGLKIQGFLNDIALEGYFTAVNKYDNPDYKSKQELLIFTEKSKKIMTFEPTMTISKMIDGKNSKISYEDLNLGIKGNINFFGINTTIGYYRDHYHFKLPQDINLNMDRTNNKVRILLNGEINSNDPMIGPIIDGMKIKDTIDASGMIIDTIQSTSTLYTPYRNIITLDLEGTIPIDGFTWHLDSAYYIPQKKESIYRTNYTEKDSIYEIDITFESTPTKTDEDNTDTIIKQKNYIENFKTRNYSENKKFFKENYFKYVFGLEYMKNDFTIGIEYFNSLSNQHFKFTPGISPYISYKNSDFDIQFGTLIGFDINNSKITPAYTFTGDIKYTGEKLFEVGFSFLYTLIDDKTHPMYTNKQLNGIKLQLTGYF</sequence>
<evidence type="ECO:0000313" key="1">
    <source>
        <dbReference type="EMBL" id="PWJ89027.1"/>
    </source>
</evidence>
<dbReference type="AlphaFoldDB" id="A0AA45HI59"/>